<protein>
    <submittedName>
        <fullName evidence="3">Peptidase M64</fullName>
    </submittedName>
</protein>
<reference evidence="3 4" key="1">
    <citation type="submission" date="2019-02" db="EMBL/GenBank/DDBJ databases">
        <title>Draft Genome Sequence of the Prevotella sp. BCRC 81118, Isolated from Human Feces.</title>
        <authorList>
            <person name="Huang C.-H."/>
        </authorList>
    </citation>
    <scope>NUCLEOTIDE SEQUENCE [LARGE SCALE GENOMIC DNA]</scope>
    <source>
        <strain evidence="3 4">BCRC 81118</strain>
    </source>
</reference>
<sequence length="429" mass="48930">MKKKTLIIAALAMLMMPGKLLAQNFNDYFVDKTLRVDYTFVGNAKQQMIAVDELNVMPRWYGKKQRLGEVPVEGNGQITVRAHKTGEVIYRNSFSTLFQEWLSYPEAKKNTQSFENVFLVPMPKDTVDITLSLFNNRREVTASLTHQVVPTDILIHHKGEKPTAYETIQQAADTTRCIHIAYVAEGYTDAEMDTFIKDVKDANEALFNHEPFKKMRDRFNVIAVKSPSEESGTSEPAKGIWKNTALHSHFDTFYSDRYLTTLHLKDLHNWLAGTPYEHIIVLVNSKKYGGGGILNSYNLTSTHHKWYKPVVVHEFGHSFAGLADEYAYDFEEIPMYPHDVEPWEPNITTLVNFSSKWKDMVKKGTPIPTPLSENTKVAESKVGVFEGAGYSTKGVYRGVQDCRMRINDTPEFCPVCKRAITNLIDFYTK</sequence>
<dbReference type="InterPro" id="IPR032625">
    <property type="entry name" value="M64_N"/>
</dbReference>
<dbReference type="GO" id="GO:0008237">
    <property type="term" value="F:metallopeptidase activity"/>
    <property type="evidence" value="ECO:0007669"/>
    <property type="project" value="InterPro"/>
</dbReference>
<name>A0A4Y8VJA2_9BACT</name>
<dbReference type="AlphaFoldDB" id="A0A4Y8VJA2"/>
<gene>
    <name evidence="3" type="ORF">EXN75_08870</name>
</gene>
<evidence type="ECO:0000259" key="2">
    <source>
        <dbReference type="Pfam" id="PF16217"/>
    </source>
</evidence>
<dbReference type="Pfam" id="PF16217">
    <property type="entry name" value="M64_N"/>
    <property type="match status" value="1"/>
</dbReference>
<dbReference type="OrthoDB" id="127762at2"/>
<evidence type="ECO:0000313" key="3">
    <source>
        <dbReference type="EMBL" id="TFH80532.1"/>
    </source>
</evidence>
<feature type="signal peptide" evidence="1">
    <location>
        <begin position="1"/>
        <end position="22"/>
    </location>
</feature>
<evidence type="ECO:0000313" key="4">
    <source>
        <dbReference type="Proteomes" id="UP000297872"/>
    </source>
</evidence>
<evidence type="ECO:0000256" key="1">
    <source>
        <dbReference type="SAM" id="SignalP"/>
    </source>
</evidence>
<dbReference type="Pfam" id="PF09471">
    <property type="entry name" value="Peptidase_M64"/>
    <property type="match status" value="2"/>
</dbReference>
<dbReference type="RefSeq" id="WP_118117140.1">
    <property type="nucleotide sequence ID" value="NZ_SGVY01000020.1"/>
</dbReference>
<dbReference type="InterPro" id="IPR024079">
    <property type="entry name" value="MetalloPept_cat_dom_sf"/>
</dbReference>
<dbReference type="GeneID" id="302995398"/>
<feature type="chain" id="PRO_5021277274" evidence="1">
    <location>
        <begin position="23"/>
        <end position="429"/>
    </location>
</feature>
<comment type="caution">
    <text evidence="3">The sequence shown here is derived from an EMBL/GenBank/DDBJ whole genome shotgun (WGS) entry which is preliminary data.</text>
</comment>
<dbReference type="Gene3D" id="3.40.390.10">
    <property type="entry name" value="Collagenase (Catalytic Domain)"/>
    <property type="match status" value="1"/>
</dbReference>
<dbReference type="EMBL" id="SGVY01000020">
    <property type="protein sequence ID" value="TFH80532.1"/>
    <property type="molecule type" value="Genomic_DNA"/>
</dbReference>
<keyword evidence="1" id="KW-0732">Signal</keyword>
<feature type="domain" description="Peptidase M64 N-terminal" evidence="2">
    <location>
        <begin position="24"/>
        <end position="143"/>
    </location>
</feature>
<dbReference type="InterPro" id="IPR038171">
    <property type="entry name" value="M64_N_sf"/>
</dbReference>
<dbReference type="InterPro" id="IPR019026">
    <property type="entry name" value="Peptidase_M64_IgA"/>
</dbReference>
<accession>A0A4Y8VJA2</accession>
<dbReference type="Gene3D" id="2.60.40.3250">
    <property type="entry name" value="Peptidase M64, N-terminal domain"/>
    <property type="match status" value="1"/>
</dbReference>
<organism evidence="3 4">
    <name type="scientific">Segatella hominis</name>
    <dbReference type="NCBI Taxonomy" id="2518605"/>
    <lineage>
        <taxon>Bacteria</taxon>
        <taxon>Pseudomonadati</taxon>
        <taxon>Bacteroidota</taxon>
        <taxon>Bacteroidia</taxon>
        <taxon>Bacteroidales</taxon>
        <taxon>Prevotellaceae</taxon>
        <taxon>Segatella</taxon>
    </lineage>
</organism>
<keyword evidence="4" id="KW-1185">Reference proteome</keyword>
<proteinExistence type="predicted"/>
<dbReference type="Proteomes" id="UP000297872">
    <property type="component" value="Unassembled WGS sequence"/>
</dbReference>